<organism evidence="3 4">
    <name type="scientific">Funneliformis geosporum</name>
    <dbReference type="NCBI Taxonomy" id="1117311"/>
    <lineage>
        <taxon>Eukaryota</taxon>
        <taxon>Fungi</taxon>
        <taxon>Fungi incertae sedis</taxon>
        <taxon>Mucoromycota</taxon>
        <taxon>Glomeromycotina</taxon>
        <taxon>Glomeromycetes</taxon>
        <taxon>Glomerales</taxon>
        <taxon>Glomeraceae</taxon>
        <taxon>Funneliformis</taxon>
    </lineage>
</organism>
<dbReference type="SUPFAM" id="SSF53474">
    <property type="entry name" value="alpha/beta-Hydrolases"/>
    <property type="match status" value="1"/>
</dbReference>
<comment type="caution">
    <text evidence="3">The sequence shown here is derived from an EMBL/GenBank/DDBJ whole genome shotgun (WGS) entry which is preliminary data.</text>
</comment>
<accession>A0A9W4SVG1</accession>
<gene>
    <name evidence="3" type="ORF">FWILDA_LOCUS10868</name>
</gene>
<dbReference type="Proteomes" id="UP001153678">
    <property type="component" value="Unassembled WGS sequence"/>
</dbReference>
<evidence type="ECO:0000256" key="2">
    <source>
        <dbReference type="SAM" id="Phobius"/>
    </source>
</evidence>
<keyword evidence="2" id="KW-0812">Transmembrane</keyword>
<keyword evidence="2" id="KW-0472">Membrane</keyword>
<dbReference type="EMBL" id="CAMKVN010002905">
    <property type="protein sequence ID" value="CAI2183021.1"/>
    <property type="molecule type" value="Genomic_DNA"/>
</dbReference>
<dbReference type="InterPro" id="IPR050300">
    <property type="entry name" value="GDXG_lipolytic_enzyme"/>
</dbReference>
<dbReference type="InterPro" id="IPR029058">
    <property type="entry name" value="AB_hydrolase_fold"/>
</dbReference>
<evidence type="ECO:0000313" key="4">
    <source>
        <dbReference type="Proteomes" id="UP001153678"/>
    </source>
</evidence>
<keyword evidence="4" id="KW-1185">Reference proteome</keyword>
<dbReference type="OrthoDB" id="6495301at2759"/>
<name>A0A9W4SVG1_9GLOM</name>
<sequence>MLIPPFAFFGWVFFPIVIGCSIVGAYCIAWLAYLTFAQTDREFNIPYNPKRILKVNYAILQGMWSFLPYLPLLAEYGYQRLFVIKRRHQQIIKEDIYYGSHSKTNRLDLYIPDTANLQQQFDALATHPVIVFLYGGAWSSGDKILYTLLALRLRSLGYVVVVPNYTLYPNGKIDMMISDIYIMGHSAGAHLAALVTIRDAIIKSETTEGRINSKLEDIDPELKLPKVIGLILLAGVFDISRHFLWEAKRGVEELSAMARAMGNTEENFALNSPTILLEDALKSRDIDLEKLKSLMPPKILFIHGNKDSTVPLETTLRFNYVLNELCIKDLRLRIPSDMDHFDPLSGFMCNSRKNKFSSQLQYELADFINPFLLINLFNQGSRNVSELALVTLHLR</sequence>
<dbReference type="GO" id="GO:0004061">
    <property type="term" value="F:arylformamidase activity"/>
    <property type="evidence" value="ECO:0007669"/>
    <property type="project" value="TreeGrafter"/>
</dbReference>
<evidence type="ECO:0000313" key="3">
    <source>
        <dbReference type="EMBL" id="CAI2183021.1"/>
    </source>
</evidence>
<dbReference type="PANTHER" id="PTHR48081:SF33">
    <property type="entry name" value="KYNURENINE FORMAMIDASE"/>
    <property type="match status" value="1"/>
</dbReference>
<dbReference type="AlphaFoldDB" id="A0A9W4SVG1"/>
<protein>
    <submittedName>
        <fullName evidence="3">7477_t:CDS:1</fullName>
    </submittedName>
</protein>
<reference evidence="3" key="1">
    <citation type="submission" date="2022-08" db="EMBL/GenBank/DDBJ databases">
        <authorList>
            <person name="Kallberg Y."/>
            <person name="Tangrot J."/>
            <person name="Rosling A."/>
        </authorList>
    </citation>
    <scope>NUCLEOTIDE SEQUENCE</scope>
    <source>
        <strain evidence="3">Wild A</strain>
    </source>
</reference>
<evidence type="ECO:0000256" key="1">
    <source>
        <dbReference type="ARBA" id="ARBA00022801"/>
    </source>
</evidence>
<dbReference type="PANTHER" id="PTHR48081">
    <property type="entry name" value="AB HYDROLASE SUPERFAMILY PROTEIN C4A8.06C"/>
    <property type="match status" value="1"/>
</dbReference>
<proteinExistence type="predicted"/>
<keyword evidence="2" id="KW-1133">Transmembrane helix</keyword>
<dbReference type="Gene3D" id="3.40.50.1820">
    <property type="entry name" value="alpha/beta hydrolase"/>
    <property type="match status" value="2"/>
</dbReference>
<keyword evidence="1" id="KW-0378">Hydrolase</keyword>
<feature type="transmembrane region" description="Helical" evidence="2">
    <location>
        <begin position="55"/>
        <end position="74"/>
    </location>
</feature>
<feature type="transmembrane region" description="Helical" evidence="2">
    <location>
        <begin position="6"/>
        <end position="34"/>
    </location>
</feature>